<dbReference type="AlphaFoldDB" id="A0AAN6XZB6"/>
<dbReference type="PRINTS" id="PR00320">
    <property type="entry name" value="GPROTEINBRPT"/>
</dbReference>
<dbReference type="Pfam" id="PF24883">
    <property type="entry name" value="NPHP3_N"/>
    <property type="match status" value="1"/>
</dbReference>
<reference evidence="5" key="1">
    <citation type="journal article" date="2023" name="Mol. Phylogenet. Evol.">
        <title>Genome-scale phylogeny and comparative genomics of the fungal order Sordariales.</title>
        <authorList>
            <person name="Hensen N."/>
            <person name="Bonometti L."/>
            <person name="Westerberg I."/>
            <person name="Brannstrom I.O."/>
            <person name="Guillou S."/>
            <person name="Cros-Aarteil S."/>
            <person name="Calhoun S."/>
            <person name="Haridas S."/>
            <person name="Kuo A."/>
            <person name="Mondo S."/>
            <person name="Pangilinan J."/>
            <person name="Riley R."/>
            <person name="LaButti K."/>
            <person name="Andreopoulos B."/>
            <person name="Lipzen A."/>
            <person name="Chen C."/>
            <person name="Yan M."/>
            <person name="Daum C."/>
            <person name="Ng V."/>
            <person name="Clum A."/>
            <person name="Steindorff A."/>
            <person name="Ohm R.A."/>
            <person name="Martin F."/>
            <person name="Silar P."/>
            <person name="Natvig D.O."/>
            <person name="Lalanne C."/>
            <person name="Gautier V."/>
            <person name="Ament-Velasquez S.L."/>
            <person name="Kruys A."/>
            <person name="Hutchinson M.I."/>
            <person name="Powell A.J."/>
            <person name="Barry K."/>
            <person name="Miller A.N."/>
            <person name="Grigoriev I.V."/>
            <person name="Debuchy R."/>
            <person name="Gladieux P."/>
            <person name="Hiltunen Thoren M."/>
            <person name="Johannesson H."/>
        </authorList>
    </citation>
    <scope>NUCLEOTIDE SEQUENCE</scope>
    <source>
        <strain evidence="5">PSN293</strain>
    </source>
</reference>
<dbReference type="Gene3D" id="3.40.50.300">
    <property type="entry name" value="P-loop containing nucleotide triphosphate hydrolases"/>
    <property type="match status" value="1"/>
</dbReference>
<evidence type="ECO:0000256" key="3">
    <source>
        <dbReference type="PROSITE-ProRule" id="PRU00221"/>
    </source>
</evidence>
<dbReference type="InterPro" id="IPR036322">
    <property type="entry name" value="WD40_repeat_dom_sf"/>
</dbReference>
<dbReference type="PANTHER" id="PTHR10622">
    <property type="entry name" value="HET DOMAIN-CONTAINING PROTEIN"/>
    <property type="match status" value="1"/>
</dbReference>
<dbReference type="Proteomes" id="UP001301769">
    <property type="component" value="Unassembled WGS sequence"/>
</dbReference>
<evidence type="ECO:0000313" key="6">
    <source>
        <dbReference type="Proteomes" id="UP001301769"/>
    </source>
</evidence>
<sequence length="1052" mass="119198">MRLLERDDTGEFRLTDVPNNEVPPYAILSHTWGDEEVLFSDLKNGTAKDKAGYVKIQFCGDQAERDGVNFFWVDTCCIDKSDKIELQSSLNSMFEWYRNAAKCYVYLSDVSACKRDTDGKPSWELTFRKSRWFTRGWTLQELVAPATLKFFSRDNKLLGDKQSLEQEIHDITQIPLNALRGAPLSDFSVVERMSWIKGRETKYEEDKAYSLFGIFGVHIPVIYGEGEDKAFDRLREKIDKDFDRLAKLWSTGPRDPRIDKERIETAKGGLLADAYRWIFDNRDFNRWRQLPESHLLWIKGDPGKGKTMLLCGIINELERPTTSDGGNLVYFFCQATDSRINNATAVLRGLIYLLAKRQPRLLSHLPEDSYASDDAMAWIVLSRVLLEMLRDPYLKATYLIIDALDECVVDQQKILKLIVQISSVSLAVKLVVSSRNWPQIEEQLATVPQQSRLSLELNPGSITTAVEAFIRYKVLHLSQLKRYDTKTETAIKCYLSSNANGTFLWVALVCQALADPKVRKWHSLEKLRAFPPGLDSLYARMKEDISHSEDADLCRQILAVTAIVRRPIHLRELTRLVALPDDISNDLESLSELIGLCGSFLTLRDQIIYFIHQSAKDFLSGKPTHHASREAYNWVFPHGTTSVNRTIYSRSLDTMSRELHRDMYKLCRPGFSISEVKVPKPDPLATVRYSCVYWVDHLCDSISGINISRNNALLDDKNVYTFLETKYLYWLEALSLLHAMSDGIIAIRRLEGLIGHTDSGQLTTLVRDAYRFALYFRVAIEQAPLQAYISALIFAPAKSLVKMNSKKEEPKWIKITPGVVADWNACLQTFEGHKYSVESVAFSPDGQRVVSGSADQTVKIWDAVSGSCLQTFEGHKNSVHSVAFSPDGQRVVSGSRDQTVKIWDAASGSCLQTFEGHKNWVHSVAFSPDGQRVVSGSHDRTVKIWDAASGSCLQTFEGHKFSVHSVAFSPDGQRVVSDSRGQRDTVSESSWITCNGQNVLWLPHEYRSTCRVVLGQKTLIGCSSGQIFIITFSQDKQWTSTLFQPHCLFSFS</sequence>
<dbReference type="PROSITE" id="PS00678">
    <property type="entry name" value="WD_REPEATS_1"/>
    <property type="match status" value="2"/>
</dbReference>
<dbReference type="PROSITE" id="PS50082">
    <property type="entry name" value="WD_REPEATS_2"/>
    <property type="match status" value="3"/>
</dbReference>
<proteinExistence type="predicted"/>
<dbReference type="EMBL" id="MU858415">
    <property type="protein sequence ID" value="KAK4206427.1"/>
    <property type="molecule type" value="Genomic_DNA"/>
</dbReference>
<dbReference type="SUPFAM" id="SSF50978">
    <property type="entry name" value="WD40 repeat-like"/>
    <property type="match status" value="1"/>
</dbReference>
<evidence type="ECO:0000256" key="2">
    <source>
        <dbReference type="ARBA" id="ARBA00022737"/>
    </source>
</evidence>
<dbReference type="InterPro" id="IPR010730">
    <property type="entry name" value="HET"/>
</dbReference>
<keyword evidence="1 3" id="KW-0853">WD repeat</keyword>
<dbReference type="InterPro" id="IPR019775">
    <property type="entry name" value="WD40_repeat_CS"/>
</dbReference>
<dbReference type="InterPro" id="IPR007111">
    <property type="entry name" value="NACHT_NTPase"/>
</dbReference>
<protein>
    <recommendedName>
        <fullName evidence="4">NACHT domain-containing protein</fullName>
    </recommendedName>
</protein>
<evidence type="ECO:0000313" key="5">
    <source>
        <dbReference type="EMBL" id="KAK4206427.1"/>
    </source>
</evidence>
<dbReference type="PROSITE" id="PS50837">
    <property type="entry name" value="NACHT"/>
    <property type="match status" value="1"/>
</dbReference>
<reference evidence="5" key="2">
    <citation type="submission" date="2023-05" db="EMBL/GenBank/DDBJ databases">
        <authorList>
            <consortium name="Lawrence Berkeley National Laboratory"/>
            <person name="Steindorff A."/>
            <person name="Hensen N."/>
            <person name="Bonometti L."/>
            <person name="Westerberg I."/>
            <person name="Brannstrom I.O."/>
            <person name="Guillou S."/>
            <person name="Cros-Aarteil S."/>
            <person name="Calhoun S."/>
            <person name="Haridas S."/>
            <person name="Kuo A."/>
            <person name="Mondo S."/>
            <person name="Pangilinan J."/>
            <person name="Riley R."/>
            <person name="Labutti K."/>
            <person name="Andreopoulos B."/>
            <person name="Lipzen A."/>
            <person name="Chen C."/>
            <person name="Yanf M."/>
            <person name="Daum C."/>
            <person name="Ng V."/>
            <person name="Clum A."/>
            <person name="Ohm R."/>
            <person name="Martin F."/>
            <person name="Silar P."/>
            <person name="Natvig D."/>
            <person name="Lalanne C."/>
            <person name="Gautier V."/>
            <person name="Ament-Velasquez S.L."/>
            <person name="Kruys A."/>
            <person name="Hutchinson M.I."/>
            <person name="Powell A.J."/>
            <person name="Barry K."/>
            <person name="Miller A.N."/>
            <person name="Grigoriev I.V."/>
            <person name="Debuchy R."/>
            <person name="Gladieux P."/>
            <person name="Thoren M.H."/>
            <person name="Johannesson H."/>
        </authorList>
    </citation>
    <scope>NUCLEOTIDE SEQUENCE</scope>
    <source>
        <strain evidence="5">PSN293</strain>
    </source>
</reference>
<evidence type="ECO:0000259" key="4">
    <source>
        <dbReference type="PROSITE" id="PS50837"/>
    </source>
</evidence>
<keyword evidence="2" id="KW-0677">Repeat</keyword>
<feature type="repeat" description="WD" evidence="3">
    <location>
        <begin position="914"/>
        <end position="955"/>
    </location>
</feature>
<dbReference type="InterPro" id="IPR015943">
    <property type="entry name" value="WD40/YVTN_repeat-like_dom_sf"/>
</dbReference>
<feature type="repeat" description="WD" evidence="3">
    <location>
        <begin position="872"/>
        <end position="913"/>
    </location>
</feature>
<gene>
    <name evidence="5" type="ORF">QBC37DRAFT_127790</name>
</gene>
<dbReference type="InterPro" id="IPR056884">
    <property type="entry name" value="NPHP3-like_N"/>
</dbReference>
<comment type="caution">
    <text evidence="5">The sequence shown here is derived from an EMBL/GenBank/DDBJ whole genome shotgun (WGS) entry which is preliminary data.</text>
</comment>
<dbReference type="Gene3D" id="2.130.10.10">
    <property type="entry name" value="YVTN repeat-like/Quinoprotein amine dehydrogenase"/>
    <property type="match status" value="2"/>
</dbReference>
<dbReference type="InterPro" id="IPR020472">
    <property type="entry name" value="WD40_PAC1"/>
</dbReference>
<name>A0AAN6XZB6_9PEZI</name>
<dbReference type="CDD" id="cd00200">
    <property type="entry name" value="WD40"/>
    <property type="match status" value="1"/>
</dbReference>
<dbReference type="SMART" id="SM00320">
    <property type="entry name" value="WD40"/>
    <property type="match status" value="4"/>
</dbReference>
<dbReference type="PROSITE" id="PS50294">
    <property type="entry name" value="WD_REPEATS_REGION"/>
    <property type="match status" value="3"/>
</dbReference>
<dbReference type="InterPro" id="IPR001680">
    <property type="entry name" value="WD40_rpt"/>
</dbReference>
<evidence type="ECO:0000256" key="1">
    <source>
        <dbReference type="ARBA" id="ARBA00022574"/>
    </source>
</evidence>
<dbReference type="PANTHER" id="PTHR10622:SF13">
    <property type="entry name" value="NACHT DOMAIN-CONTAINING PROTEIN"/>
    <property type="match status" value="1"/>
</dbReference>
<accession>A0AAN6XZB6</accession>
<dbReference type="InterPro" id="IPR027417">
    <property type="entry name" value="P-loop_NTPase"/>
</dbReference>
<organism evidence="5 6">
    <name type="scientific">Rhypophila decipiens</name>
    <dbReference type="NCBI Taxonomy" id="261697"/>
    <lineage>
        <taxon>Eukaryota</taxon>
        <taxon>Fungi</taxon>
        <taxon>Dikarya</taxon>
        <taxon>Ascomycota</taxon>
        <taxon>Pezizomycotina</taxon>
        <taxon>Sordariomycetes</taxon>
        <taxon>Sordariomycetidae</taxon>
        <taxon>Sordariales</taxon>
        <taxon>Naviculisporaceae</taxon>
        <taxon>Rhypophila</taxon>
    </lineage>
</organism>
<feature type="repeat" description="WD" evidence="3">
    <location>
        <begin position="830"/>
        <end position="871"/>
    </location>
</feature>
<dbReference type="SUPFAM" id="SSF52540">
    <property type="entry name" value="P-loop containing nucleoside triphosphate hydrolases"/>
    <property type="match status" value="1"/>
</dbReference>
<dbReference type="Pfam" id="PF00400">
    <property type="entry name" value="WD40"/>
    <property type="match status" value="4"/>
</dbReference>
<feature type="domain" description="NACHT" evidence="4">
    <location>
        <begin position="294"/>
        <end position="621"/>
    </location>
</feature>
<dbReference type="Pfam" id="PF06985">
    <property type="entry name" value="HET"/>
    <property type="match status" value="1"/>
</dbReference>
<keyword evidence="6" id="KW-1185">Reference proteome</keyword>